<evidence type="ECO:0000256" key="3">
    <source>
        <dbReference type="ARBA" id="ARBA00022553"/>
    </source>
</evidence>
<keyword evidence="6" id="KW-1185">Reference proteome</keyword>
<dbReference type="SUPFAM" id="SSF56801">
    <property type="entry name" value="Acetyl-CoA synthetase-like"/>
    <property type="match status" value="2"/>
</dbReference>
<dbReference type="InterPro" id="IPR042099">
    <property type="entry name" value="ANL_N_sf"/>
</dbReference>
<feature type="domain" description="Carrier" evidence="4">
    <location>
        <begin position="957"/>
        <end position="1032"/>
    </location>
</feature>
<dbReference type="Gene3D" id="3.30.300.30">
    <property type="match status" value="2"/>
</dbReference>
<dbReference type="SMART" id="SM00823">
    <property type="entry name" value="PKS_PP"/>
    <property type="match status" value="2"/>
</dbReference>
<dbReference type="Proteomes" id="UP000184028">
    <property type="component" value="Unassembled WGS sequence"/>
</dbReference>
<dbReference type="Gene3D" id="3.40.50.980">
    <property type="match status" value="2"/>
</dbReference>
<proteinExistence type="predicted"/>
<evidence type="ECO:0000256" key="1">
    <source>
        <dbReference type="ARBA" id="ARBA00001957"/>
    </source>
</evidence>
<feature type="domain" description="Carrier" evidence="4">
    <location>
        <begin position="2010"/>
        <end position="2085"/>
    </location>
</feature>
<dbReference type="Gene3D" id="3.30.559.30">
    <property type="entry name" value="Nonribosomal peptide synthetase, condensation domain"/>
    <property type="match status" value="2"/>
</dbReference>
<dbReference type="PROSITE" id="PS50075">
    <property type="entry name" value="CARRIER"/>
    <property type="match status" value="2"/>
</dbReference>
<dbReference type="InterPro" id="IPR010071">
    <property type="entry name" value="AA_adenyl_dom"/>
</dbReference>
<accession>A0A1M6XDN5</accession>
<keyword evidence="3" id="KW-0597">Phosphoprotein</keyword>
<evidence type="ECO:0000256" key="2">
    <source>
        <dbReference type="ARBA" id="ARBA00022450"/>
    </source>
</evidence>
<evidence type="ECO:0000313" key="6">
    <source>
        <dbReference type="Proteomes" id="UP000184028"/>
    </source>
</evidence>
<dbReference type="GO" id="GO:0043041">
    <property type="term" value="P:amino acid activation for nonribosomal peptide biosynthetic process"/>
    <property type="evidence" value="ECO:0007669"/>
    <property type="project" value="TreeGrafter"/>
</dbReference>
<dbReference type="Pfam" id="PF00668">
    <property type="entry name" value="Condensation"/>
    <property type="match status" value="2"/>
</dbReference>
<dbReference type="Gene3D" id="3.40.50.12780">
    <property type="entry name" value="N-terminal domain of ligase-like"/>
    <property type="match status" value="1"/>
</dbReference>
<dbReference type="InterPro" id="IPR020845">
    <property type="entry name" value="AMP-binding_CS"/>
</dbReference>
<dbReference type="InterPro" id="IPR045851">
    <property type="entry name" value="AMP-bd_C_sf"/>
</dbReference>
<dbReference type="FunFam" id="3.40.50.980:FF:000001">
    <property type="entry name" value="Non-ribosomal peptide synthetase"/>
    <property type="match status" value="1"/>
</dbReference>
<sequence>MNSQIFPASYHQERLWFIDNFENGVLYEAAPVYHNVPLILKIDKKLEEDLVKKSLFILHERHESLRTKILVENDEIVQSVEKEAHVYFKIHDKRSITNDEKQISDFYHGLINEPFSIDGQNLFKVDLIELADDLNTLIFVAHHIICDRKSMFIILEEFISIYNSLLLDTSVNLPELSVQYADYANWQKEFSEDTIEKLMIFWREKLSFIEPLIFHTDEVRDPIHIYEAGVITQKLPENISNDIKQFDENEYYVFLTAFEVLMHKYSGQSKVVIGTIFENREIEDLKSVVGPISNLIVLNNEVSKNETFQDTISLNKSVHQHSLNFAVLPFDKLVTELKPEKDMSRTALFDVLFHYEDHSNDNYKIGQTKPEIIETNLGLGKYDFNLLITKQQSGYFMHFTYNKLYYNVETAQRIINHYSNLLSNNNVSGLLVSDLQYVTKLEKEESQALLDKTNVNWPKEDTIVKLFEEQAHLHASKTAVIVENKEYLYQELNDLSNQFSDFLIKNYDVKPQDYVALLLPRNEKQIIAILAILKSGAVYVPIDKEYPEERVQYILDDCLAKVCIDDKIFLEFLESKQVYSVSNSNLIISPQDLAYVIYTSGSTGKPKGVMIEHRNVVRLFINDSPLFDFSENDVWTMFHSYCFDFSVWEIYGALLFGGSLVVIPKNIAIDANAFLDVLVTKGVTVLSQTPSAFYNLLTIKPWESVDKLALRYVVFGGEALRPVKLADWYKFYPDVKLINMYGITETTVHVTYKEITQQEVLSDVCNIGIPIPTLSCYILDEERRILPKLIPGELWVGGEGLARGYLGKQELTEERFILNPFGEGKLYSSGDIVRLLSNNEMEYIGRKDNQVKIRGFRIELGEIEKALLKNEEIEEAVVIVRGNQYGENELIAYFSSENKQNITVLSSFLKSVLPHFMLPSYYVQVDHFRLNNNGKIDKSVLPVVENNHLNSGVEYVAPGNPIEASLVEIWQEVLLVDKVGINDNFFELGGNSLLAFQVFNRISKKLGKSVPLKVFFENPVISDLSGHLKELLYVTIPNVELAESYPVTTSQHRFWVLSQLDGASLAYNMPEAITLNGKIDAEKFQESFQILIDRYEILRTYFKANEEGEVRQYIVPADLIDFKIDEKDFRGVADQDKAISNFMQAKSKEVFDLDKAPLLKVSMICVDDDRYIFFLSIHHIIGDGLSMKILVSEIIEIYDALIQGKTINLPELKIQYKDYAVWLNGEVKTNQMQIAAKYWFDQFSGELPVLELPSFKTRPTVQTYNGKNISYKFPKHFLENLQAFSKKHDATLFMTLMAGVKVLLHKYSSQTDLISGTSIAGRAHPDLENQIGLFLNLLAIRTQIVKEESFVTLLEREKQTLLQAYEHQSYSFDELVDKLNLKRSRNRSALFDVMIDLQSQNQANDSEAKESLKDFTAKGYGLEVKTSKFDIEFAFVETGDALALNIRFNTDIYDEAQMTAMFLHLENVFEQIANSPDILIQNIDYLSSLEKSRLLDEFNDTKVDLGEEKTVLELFKDQVLKTPDAAAVVFGSKRFTYQDLDTISSQLSKSLKNEYGIEKGDRVGIQLHRSEWPVIAILAVLKTGGVYVPIDSELPANRKAYIAEDTDLKLLITETSFILELDFYQGNVLSIDVEFEASADLVSIDNPDVTFDDLAYIIYTSGSTGQPKGVMVGYGSLSNYLLWAKNYYLHENLLNTNFGLFTSLSFDLTITSLFLPLISGGTLEINQGEQVVDLLQSYLASDISCIKLTPSHISVLGNLDISSANLEVAVVGGEELRREHIEILHRINPSIRIYNEYGPTETTVGCTVHEVSLSDDKILIGKPIWNTSIYILDEFKNLQTEGVVGEIYIGGSGLAHGYFNRADLTADKFILNPFKAGEKIYKTGDLGKWLPDGTIEYKGRIDDQVKIRGYRIELGEIERNISNYSSDIKQVVVMVKEVNNEQALVAYYVSEMEIDKSELRNYLFKNLPEYMVPGFYIEMESIPLNSNGKSDRKKLPGITGENLIKKEYVAPRNEIEENLVEIWKEILGTDEIGITDNFFELGGHSISGIKTIAVIQKKYNIKIDLVNLFREPTIIGLAEKIDNQIWYNNEVVEEEITDKIII</sequence>
<dbReference type="FunFam" id="3.40.50.980:FF:000002">
    <property type="entry name" value="Enterobactin synthetase component F"/>
    <property type="match status" value="1"/>
</dbReference>
<dbReference type="CDD" id="cd19531">
    <property type="entry name" value="LCL_NRPS-like"/>
    <property type="match status" value="1"/>
</dbReference>
<dbReference type="InterPro" id="IPR001242">
    <property type="entry name" value="Condensation_dom"/>
</dbReference>
<dbReference type="InterPro" id="IPR020806">
    <property type="entry name" value="PKS_PP-bd"/>
</dbReference>
<dbReference type="RefSeq" id="WP_073075396.1">
    <property type="nucleotide sequence ID" value="NZ_FRBT01000001.1"/>
</dbReference>
<dbReference type="Pfam" id="PF00501">
    <property type="entry name" value="AMP-binding"/>
    <property type="match status" value="2"/>
</dbReference>
<dbReference type="SUPFAM" id="SSF47336">
    <property type="entry name" value="ACP-like"/>
    <property type="match status" value="2"/>
</dbReference>
<dbReference type="FunFam" id="2.30.38.10:FF:000001">
    <property type="entry name" value="Non-ribosomal peptide synthetase PvdI"/>
    <property type="match status" value="1"/>
</dbReference>
<dbReference type="CDD" id="cd05930">
    <property type="entry name" value="A_NRPS"/>
    <property type="match status" value="1"/>
</dbReference>
<dbReference type="EMBL" id="FRBT01000001">
    <property type="protein sequence ID" value="SHL04062.1"/>
    <property type="molecule type" value="Genomic_DNA"/>
</dbReference>
<dbReference type="InterPro" id="IPR036736">
    <property type="entry name" value="ACP-like_sf"/>
</dbReference>
<dbReference type="FunFam" id="1.10.1200.10:FF:000005">
    <property type="entry name" value="Nonribosomal peptide synthetase 1"/>
    <property type="match status" value="2"/>
</dbReference>
<comment type="cofactor">
    <cofactor evidence="1">
        <name>pantetheine 4'-phosphate</name>
        <dbReference type="ChEBI" id="CHEBI:47942"/>
    </cofactor>
</comment>
<dbReference type="CDD" id="cd17643">
    <property type="entry name" value="A_NRPS_Cytc1-like"/>
    <property type="match status" value="1"/>
</dbReference>
<dbReference type="NCBIfam" id="NF003417">
    <property type="entry name" value="PRK04813.1"/>
    <property type="match status" value="2"/>
</dbReference>
<gene>
    <name evidence="5" type="ORF">SAMN05444484_10198</name>
</gene>
<dbReference type="GO" id="GO:0005829">
    <property type="term" value="C:cytosol"/>
    <property type="evidence" value="ECO:0007669"/>
    <property type="project" value="TreeGrafter"/>
</dbReference>
<dbReference type="PROSITE" id="PS00455">
    <property type="entry name" value="AMP_BINDING"/>
    <property type="match status" value="2"/>
</dbReference>
<organism evidence="5 6">
    <name type="scientific">Flavobacterium chilense</name>
    <dbReference type="NCBI Taxonomy" id="946677"/>
    <lineage>
        <taxon>Bacteria</taxon>
        <taxon>Pseudomonadati</taxon>
        <taxon>Bacteroidota</taxon>
        <taxon>Flavobacteriia</taxon>
        <taxon>Flavobacteriales</taxon>
        <taxon>Flavobacteriaceae</taxon>
        <taxon>Flavobacterium</taxon>
    </lineage>
</organism>
<evidence type="ECO:0000259" key="4">
    <source>
        <dbReference type="PROSITE" id="PS50075"/>
    </source>
</evidence>
<dbReference type="Gene3D" id="2.30.38.10">
    <property type="entry name" value="Luciferase, Domain 3"/>
    <property type="match status" value="1"/>
</dbReference>
<name>A0A1M6XDN5_9FLAO</name>
<dbReference type="PRINTS" id="PR00154">
    <property type="entry name" value="AMPBINDING"/>
</dbReference>
<dbReference type="SUPFAM" id="SSF52777">
    <property type="entry name" value="CoA-dependent acyltransferases"/>
    <property type="match status" value="4"/>
</dbReference>
<dbReference type="Gene3D" id="3.30.559.10">
    <property type="entry name" value="Chloramphenicol acetyltransferase-like domain"/>
    <property type="match status" value="2"/>
</dbReference>
<dbReference type="InterPro" id="IPR023213">
    <property type="entry name" value="CAT-like_dom_sf"/>
</dbReference>
<dbReference type="PANTHER" id="PTHR45527">
    <property type="entry name" value="NONRIBOSOMAL PEPTIDE SYNTHETASE"/>
    <property type="match status" value="1"/>
</dbReference>
<dbReference type="NCBIfam" id="TIGR01733">
    <property type="entry name" value="AA-adenyl-dom"/>
    <property type="match status" value="2"/>
</dbReference>
<dbReference type="GO" id="GO:0044550">
    <property type="term" value="P:secondary metabolite biosynthetic process"/>
    <property type="evidence" value="ECO:0007669"/>
    <property type="project" value="TreeGrafter"/>
</dbReference>
<keyword evidence="2" id="KW-0596">Phosphopantetheine</keyword>
<dbReference type="InterPro" id="IPR020459">
    <property type="entry name" value="AMP-binding"/>
</dbReference>
<dbReference type="InterPro" id="IPR000873">
    <property type="entry name" value="AMP-dep_synth/lig_dom"/>
</dbReference>
<evidence type="ECO:0000313" key="5">
    <source>
        <dbReference type="EMBL" id="SHL04062.1"/>
    </source>
</evidence>
<dbReference type="Pfam" id="PF00550">
    <property type="entry name" value="PP-binding"/>
    <property type="match status" value="2"/>
</dbReference>
<dbReference type="PANTHER" id="PTHR45527:SF14">
    <property type="entry name" value="PLIPASTATIN SYNTHASE SUBUNIT B"/>
    <property type="match status" value="1"/>
</dbReference>
<dbReference type="InterPro" id="IPR009081">
    <property type="entry name" value="PP-bd_ACP"/>
</dbReference>
<dbReference type="GO" id="GO:0031177">
    <property type="term" value="F:phosphopantetheine binding"/>
    <property type="evidence" value="ECO:0007669"/>
    <property type="project" value="InterPro"/>
</dbReference>
<dbReference type="Gene3D" id="1.10.1200.10">
    <property type="entry name" value="ACP-like"/>
    <property type="match status" value="2"/>
</dbReference>
<dbReference type="STRING" id="946677.SAMN05444484_10198"/>
<dbReference type="GO" id="GO:0003824">
    <property type="term" value="F:catalytic activity"/>
    <property type="evidence" value="ECO:0007669"/>
    <property type="project" value="InterPro"/>
</dbReference>
<reference evidence="6" key="1">
    <citation type="submission" date="2016-11" db="EMBL/GenBank/DDBJ databases">
        <authorList>
            <person name="Varghese N."/>
            <person name="Submissions S."/>
        </authorList>
    </citation>
    <scope>NUCLEOTIDE SEQUENCE [LARGE SCALE GENOMIC DNA]</scope>
    <source>
        <strain evidence="6">DSM 24724</strain>
    </source>
</reference>
<protein>
    <submittedName>
        <fullName evidence="5">Amino acid adenylation domain-containing protein</fullName>
    </submittedName>
</protein>